<dbReference type="InterPro" id="IPR029069">
    <property type="entry name" value="HotDog_dom_sf"/>
</dbReference>
<gene>
    <name evidence="2" type="ORF">SAMIE_1033800</name>
</gene>
<dbReference type="KEGG" id="sami:SAMIE_1033800"/>
<organism evidence="2 3">
    <name type="scientific">Sphingobium amiense</name>
    <dbReference type="NCBI Taxonomy" id="135719"/>
    <lineage>
        <taxon>Bacteria</taxon>
        <taxon>Pseudomonadati</taxon>
        <taxon>Pseudomonadota</taxon>
        <taxon>Alphaproteobacteria</taxon>
        <taxon>Sphingomonadales</taxon>
        <taxon>Sphingomonadaceae</taxon>
        <taxon>Sphingobium</taxon>
    </lineage>
</organism>
<evidence type="ECO:0000313" key="3">
    <source>
        <dbReference type="Proteomes" id="UP000279959"/>
    </source>
</evidence>
<dbReference type="RefSeq" id="WP_066696115.1">
    <property type="nucleotide sequence ID" value="NZ_AP018664.1"/>
</dbReference>
<dbReference type="Gene3D" id="3.10.129.10">
    <property type="entry name" value="Hotdog Thioesterase"/>
    <property type="match status" value="1"/>
</dbReference>
<dbReference type="PANTHER" id="PTHR42993">
    <property type="entry name" value="MAOC-LIKE DEHYDRATASE DOMAIN-CONTAINING PROTEIN"/>
    <property type="match status" value="1"/>
</dbReference>
<keyword evidence="3" id="KW-1185">Reference proteome</keyword>
<accession>A0A494WGI3</accession>
<proteinExistence type="predicted"/>
<name>A0A494WGI3_9SPHN</name>
<dbReference type="SUPFAM" id="SSF54637">
    <property type="entry name" value="Thioesterase/thiol ester dehydrase-isomerase"/>
    <property type="match status" value="1"/>
</dbReference>
<reference evidence="2 3" key="1">
    <citation type="submission" date="2018-05" db="EMBL/GenBank/DDBJ databases">
        <title>Complete Genome Sequence of the Nonylphenol-Degrading Bacterium Sphingobium amiense DSM 16289T.</title>
        <authorList>
            <person name="Ootsuka M."/>
            <person name="Nishizawa T."/>
            <person name="Ohta H."/>
        </authorList>
    </citation>
    <scope>NUCLEOTIDE SEQUENCE [LARGE SCALE GENOMIC DNA]</scope>
    <source>
        <strain evidence="2 3">DSM 16289</strain>
    </source>
</reference>
<dbReference type="AlphaFoldDB" id="A0A494WGI3"/>
<dbReference type="PANTHER" id="PTHR42993:SF1">
    <property type="entry name" value="MAOC-LIKE DEHYDRATASE DOMAIN-CONTAINING PROTEIN"/>
    <property type="match status" value="1"/>
</dbReference>
<evidence type="ECO:0000259" key="1">
    <source>
        <dbReference type="Pfam" id="PF01575"/>
    </source>
</evidence>
<sequence length="155" mass="17061">MIAVDHVAELSPQVGQELGVSEWVRLDEQTIAAFGTLTGDTHWVHMDGDRAKAETPFGGTIAHGFLILALVTGLSKECYAVRCANRWMNYGLDKVRFTAVVVAGARLRLRLKLLELEPQKAGTRLRFGCTLELEGSERPAAVCEWICIAYEEDAA</sequence>
<protein>
    <recommendedName>
        <fullName evidence="1">MaoC-like domain-containing protein</fullName>
    </recommendedName>
</protein>
<feature type="domain" description="MaoC-like" evidence="1">
    <location>
        <begin position="13"/>
        <end position="115"/>
    </location>
</feature>
<dbReference type="Proteomes" id="UP000279959">
    <property type="component" value="Chromosome"/>
</dbReference>
<dbReference type="EMBL" id="AP018664">
    <property type="protein sequence ID" value="BBD99879.1"/>
    <property type="molecule type" value="Genomic_DNA"/>
</dbReference>
<dbReference type="Pfam" id="PF01575">
    <property type="entry name" value="MaoC_dehydratas"/>
    <property type="match status" value="1"/>
</dbReference>
<evidence type="ECO:0000313" key="2">
    <source>
        <dbReference type="EMBL" id="BBD99879.1"/>
    </source>
</evidence>
<dbReference type="InterPro" id="IPR002539">
    <property type="entry name" value="MaoC-like_dom"/>
</dbReference>